<evidence type="ECO:0000313" key="3">
    <source>
        <dbReference type="Proteomes" id="UP001501803"/>
    </source>
</evidence>
<gene>
    <name evidence="2" type="ORF">GCM10022381_23880</name>
</gene>
<keyword evidence="1" id="KW-0472">Membrane</keyword>
<evidence type="ECO:0000256" key="1">
    <source>
        <dbReference type="SAM" id="Phobius"/>
    </source>
</evidence>
<feature type="transmembrane region" description="Helical" evidence="1">
    <location>
        <begin position="169"/>
        <end position="194"/>
    </location>
</feature>
<dbReference type="EMBL" id="BAABCN010000007">
    <property type="protein sequence ID" value="GAA3880852.1"/>
    <property type="molecule type" value="Genomic_DNA"/>
</dbReference>
<keyword evidence="3" id="KW-1185">Reference proteome</keyword>
<evidence type="ECO:0000313" key="2">
    <source>
        <dbReference type="EMBL" id="GAA3880852.1"/>
    </source>
</evidence>
<sequence length="195" mass="21075">MREIIAVFVLSVTAILTAWCGFESSKWGGEMSIEFSQASSARIRSLDYANEARAAKSVDLAIYTQWVDATARGDQAFADYVSARFPPAFAVAFASWQAAGENTKSPFAEPSYVPPGQVEAAKYSDLADEKFATALQSNQRGDNYAILTVLFALVLFFTAMSGRNKVLWAGWFLLGLGVAVAVFGSVILATYPVLV</sequence>
<evidence type="ECO:0008006" key="4">
    <source>
        <dbReference type="Google" id="ProtNLM"/>
    </source>
</evidence>
<comment type="caution">
    <text evidence="2">The sequence shown here is derived from an EMBL/GenBank/DDBJ whole genome shotgun (WGS) entry which is preliminary data.</text>
</comment>
<accession>A0ABP7KKH1</accession>
<keyword evidence="1" id="KW-1133">Transmembrane helix</keyword>
<proteinExistence type="predicted"/>
<feature type="transmembrane region" description="Helical" evidence="1">
    <location>
        <begin position="144"/>
        <end position="162"/>
    </location>
</feature>
<keyword evidence="1" id="KW-0812">Transmembrane</keyword>
<dbReference type="Proteomes" id="UP001501803">
    <property type="component" value="Unassembled WGS sequence"/>
</dbReference>
<name>A0ABP7KKH1_9MICO</name>
<reference evidence="3" key="1">
    <citation type="journal article" date="2019" name="Int. J. Syst. Evol. Microbiol.">
        <title>The Global Catalogue of Microorganisms (GCM) 10K type strain sequencing project: providing services to taxonomists for standard genome sequencing and annotation.</title>
        <authorList>
            <consortium name="The Broad Institute Genomics Platform"/>
            <consortium name="The Broad Institute Genome Sequencing Center for Infectious Disease"/>
            <person name="Wu L."/>
            <person name="Ma J."/>
        </authorList>
    </citation>
    <scope>NUCLEOTIDE SEQUENCE [LARGE SCALE GENOMIC DNA]</scope>
    <source>
        <strain evidence="3">JCM 17021</strain>
    </source>
</reference>
<organism evidence="2 3">
    <name type="scientific">Leifsonia kafniensis</name>
    <dbReference type="NCBI Taxonomy" id="475957"/>
    <lineage>
        <taxon>Bacteria</taxon>
        <taxon>Bacillati</taxon>
        <taxon>Actinomycetota</taxon>
        <taxon>Actinomycetes</taxon>
        <taxon>Micrococcales</taxon>
        <taxon>Microbacteriaceae</taxon>
        <taxon>Leifsonia</taxon>
    </lineage>
</organism>
<protein>
    <recommendedName>
        <fullName evidence="4">DUF4337 domain-containing protein</fullName>
    </recommendedName>
</protein>